<feature type="chain" id="PRO_5006884565" evidence="2">
    <location>
        <begin position="24"/>
        <end position="307"/>
    </location>
</feature>
<feature type="compositionally biased region" description="Polar residues" evidence="1">
    <location>
        <begin position="150"/>
        <end position="160"/>
    </location>
</feature>
<organism evidence="3 4">
    <name type="scientific">Debaryomyces fabryi</name>
    <dbReference type="NCBI Taxonomy" id="58627"/>
    <lineage>
        <taxon>Eukaryota</taxon>
        <taxon>Fungi</taxon>
        <taxon>Dikarya</taxon>
        <taxon>Ascomycota</taxon>
        <taxon>Saccharomycotina</taxon>
        <taxon>Pichiomycetes</taxon>
        <taxon>Debaryomycetaceae</taxon>
        <taxon>Debaryomyces</taxon>
    </lineage>
</organism>
<feature type="compositionally biased region" description="Low complexity" evidence="1">
    <location>
        <begin position="161"/>
        <end position="173"/>
    </location>
</feature>
<evidence type="ECO:0000313" key="4">
    <source>
        <dbReference type="Proteomes" id="UP000054251"/>
    </source>
</evidence>
<feature type="compositionally biased region" description="Low complexity" evidence="1">
    <location>
        <begin position="139"/>
        <end position="149"/>
    </location>
</feature>
<evidence type="ECO:0000256" key="1">
    <source>
        <dbReference type="SAM" id="MobiDB-lite"/>
    </source>
</evidence>
<proteinExistence type="predicted"/>
<feature type="region of interest" description="Disordered" evidence="1">
    <location>
        <begin position="239"/>
        <end position="259"/>
    </location>
</feature>
<dbReference type="AlphaFoldDB" id="A0A0V1Q1M2"/>
<dbReference type="OrthoDB" id="10577011at2759"/>
<evidence type="ECO:0000313" key="3">
    <source>
        <dbReference type="EMBL" id="KSA02411.1"/>
    </source>
</evidence>
<feature type="compositionally biased region" description="Basic and acidic residues" evidence="1">
    <location>
        <begin position="249"/>
        <end position="259"/>
    </location>
</feature>
<keyword evidence="2" id="KW-0732">Signal</keyword>
<dbReference type="EMBL" id="LMYN01000028">
    <property type="protein sequence ID" value="KSA02411.1"/>
    <property type="molecule type" value="Genomic_DNA"/>
</dbReference>
<evidence type="ECO:0000256" key="2">
    <source>
        <dbReference type="SAM" id="SignalP"/>
    </source>
</evidence>
<dbReference type="GeneID" id="26838884"/>
<accession>A0A0V1Q1M2</accession>
<sequence length="307" mass="33447">MKLGVTGFIYFLKLSLLLRGIFASSLEDDECTESEDPDYTDENSIILRTSNERYTQTATSIVYVYSPQTSFNSLMGLGHPTTILIASTLIEILTITPALAYAKESYMLSDKETTDVPTISNKPLSQIISRCSGCSTIANNSQNNNTKTNEPISKSENSYPSVTSHGSSTTVSSAGITSIKFHSTSPSSHTSPTSSNYKSVTSEESLSRTRLTYSCDASLCLSTDFTNSTTRNVNALSWASQKSTKSPKNKTEATSKDKNDKTSYIKASMTSTFVATTSYHYYDSAGIKQSLDAPIFLALFLLDIISF</sequence>
<dbReference type="RefSeq" id="XP_015468513.1">
    <property type="nucleotide sequence ID" value="XM_015610705.1"/>
</dbReference>
<dbReference type="Proteomes" id="UP000054251">
    <property type="component" value="Unassembled WGS sequence"/>
</dbReference>
<keyword evidence="4" id="KW-1185">Reference proteome</keyword>
<feature type="compositionally biased region" description="Low complexity" evidence="1">
    <location>
        <begin position="182"/>
        <end position="195"/>
    </location>
</feature>
<reference evidence="3 4" key="1">
    <citation type="submission" date="2015-11" db="EMBL/GenBank/DDBJ databases">
        <title>The genome of Debaryomyces fabryi.</title>
        <authorList>
            <person name="Tafer H."/>
            <person name="Lopandic K."/>
        </authorList>
    </citation>
    <scope>NUCLEOTIDE SEQUENCE [LARGE SCALE GENOMIC DNA]</scope>
    <source>
        <strain evidence="3 4">CBS 789</strain>
    </source>
</reference>
<protein>
    <submittedName>
        <fullName evidence="3">Uncharacterized protein</fullName>
    </submittedName>
</protein>
<feature type="signal peptide" evidence="2">
    <location>
        <begin position="1"/>
        <end position="23"/>
    </location>
</feature>
<name>A0A0V1Q1M2_9ASCO</name>
<gene>
    <name evidence="3" type="ORF">AC631_01875</name>
</gene>
<feature type="region of interest" description="Disordered" evidence="1">
    <location>
        <begin position="139"/>
        <end position="202"/>
    </location>
</feature>
<comment type="caution">
    <text evidence="3">The sequence shown here is derived from an EMBL/GenBank/DDBJ whole genome shotgun (WGS) entry which is preliminary data.</text>
</comment>